<accession>A0AAE0VFK4</accession>
<evidence type="ECO:0000313" key="1">
    <source>
        <dbReference type="EMBL" id="KAK3576106.1"/>
    </source>
</evidence>
<evidence type="ECO:0000313" key="2">
    <source>
        <dbReference type="Proteomes" id="UP001195483"/>
    </source>
</evidence>
<sequence>MEAKVNSFIKAIQSDLSQLDFMLTHGSEIQKVIMLHTLDQNQNRYFNAILDYQEDINDMKFTFDVDKVFKDLLKALNGIGTIRISRSKPDFPPSPSRETLSHRKAVNVSEFNIKQAEDKEVCHISDILQLNDHTFLLVDHGNLRIKICGPDFQCHDNMTFSKRPWNVCALSDCEVALTVPSLKTIQILGINQKMHKIRDIRTKLECWGIAAIRDQLVITTGKDEHCILITEKAGTDIMSIRSISYQSEQLLRPMRVVNDVMKPEIPYDHPRVRDPEGHHASYL</sequence>
<protein>
    <submittedName>
        <fullName evidence="1">Uncharacterized protein</fullName>
    </submittedName>
</protein>
<reference evidence="1" key="2">
    <citation type="journal article" date="2021" name="Genome Biol. Evol.">
        <title>Developing a high-quality reference genome for a parasitic bivalve with doubly uniparental inheritance (Bivalvia: Unionida).</title>
        <authorList>
            <person name="Smith C.H."/>
        </authorList>
    </citation>
    <scope>NUCLEOTIDE SEQUENCE</scope>
    <source>
        <strain evidence="1">CHS0354</strain>
        <tissue evidence="1">Mantle</tissue>
    </source>
</reference>
<comment type="caution">
    <text evidence="1">The sequence shown here is derived from an EMBL/GenBank/DDBJ whole genome shotgun (WGS) entry which is preliminary data.</text>
</comment>
<name>A0AAE0VFK4_9BIVA</name>
<proteinExistence type="predicted"/>
<dbReference type="Proteomes" id="UP001195483">
    <property type="component" value="Unassembled WGS sequence"/>
</dbReference>
<dbReference type="AlphaFoldDB" id="A0AAE0VFK4"/>
<reference evidence="1" key="3">
    <citation type="submission" date="2023-05" db="EMBL/GenBank/DDBJ databases">
        <authorList>
            <person name="Smith C.H."/>
        </authorList>
    </citation>
    <scope>NUCLEOTIDE SEQUENCE</scope>
    <source>
        <strain evidence="1">CHS0354</strain>
        <tissue evidence="1">Mantle</tissue>
    </source>
</reference>
<gene>
    <name evidence="1" type="ORF">CHS0354_032231</name>
</gene>
<organism evidence="1 2">
    <name type="scientific">Potamilus streckersoni</name>
    <dbReference type="NCBI Taxonomy" id="2493646"/>
    <lineage>
        <taxon>Eukaryota</taxon>
        <taxon>Metazoa</taxon>
        <taxon>Spiralia</taxon>
        <taxon>Lophotrochozoa</taxon>
        <taxon>Mollusca</taxon>
        <taxon>Bivalvia</taxon>
        <taxon>Autobranchia</taxon>
        <taxon>Heteroconchia</taxon>
        <taxon>Palaeoheterodonta</taxon>
        <taxon>Unionida</taxon>
        <taxon>Unionoidea</taxon>
        <taxon>Unionidae</taxon>
        <taxon>Ambleminae</taxon>
        <taxon>Lampsilini</taxon>
        <taxon>Potamilus</taxon>
    </lineage>
</organism>
<keyword evidence="2" id="KW-1185">Reference proteome</keyword>
<dbReference type="EMBL" id="JAEAOA010001909">
    <property type="protein sequence ID" value="KAK3576106.1"/>
    <property type="molecule type" value="Genomic_DNA"/>
</dbReference>
<reference evidence="1" key="1">
    <citation type="journal article" date="2021" name="Genome Biol. Evol.">
        <title>A High-Quality Reference Genome for a Parasitic Bivalve with Doubly Uniparental Inheritance (Bivalvia: Unionida).</title>
        <authorList>
            <person name="Smith C.H."/>
        </authorList>
    </citation>
    <scope>NUCLEOTIDE SEQUENCE</scope>
    <source>
        <strain evidence="1">CHS0354</strain>
    </source>
</reference>